<dbReference type="AlphaFoldDB" id="A0A1M5P5S4"/>
<dbReference type="CDD" id="cd16332">
    <property type="entry name" value="Prp-like"/>
    <property type="match status" value="1"/>
</dbReference>
<evidence type="ECO:0000256" key="6">
    <source>
        <dbReference type="ARBA" id="ARBA00044538"/>
    </source>
</evidence>
<dbReference type="SUPFAM" id="SSF118010">
    <property type="entry name" value="TM1457-like"/>
    <property type="match status" value="1"/>
</dbReference>
<dbReference type="Pfam" id="PF04327">
    <property type="entry name" value="Peptidase_Prp"/>
    <property type="match status" value="1"/>
</dbReference>
<dbReference type="PANTHER" id="PTHR39178">
    <property type="entry name" value="HYPOTHETICAL RIBOSOME-ASSOCIATED PROTEIN"/>
    <property type="match status" value="1"/>
</dbReference>
<dbReference type="InterPro" id="IPR036764">
    <property type="entry name" value="Peptidase_Prp_sf"/>
</dbReference>
<sequence length="111" mass="12842">MTNIKIYKRDLNYMGFESKGHADYEDGEYDIVCAAISILTQTLYFNLIDNCNIADSSIDSKQDEGYLKILLKDNVENNEGVQNSFNFMIKGLELLKAQYSKYFKLEIMEVQ</sequence>
<gene>
    <name evidence="7" type="ORF">SAMN02745245_00191</name>
</gene>
<dbReference type="GO" id="GO:0006508">
    <property type="term" value="P:proteolysis"/>
    <property type="evidence" value="ECO:0007669"/>
    <property type="project" value="UniProtKB-KW"/>
</dbReference>
<dbReference type="InterPro" id="IPR007422">
    <property type="entry name" value="Peptidase_Prp"/>
</dbReference>
<evidence type="ECO:0000256" key="2">
    <source>
        <dbReference type="ARBA" id="ARBA00022670"/>
    </source>
</evidence>
<dbReference type="EMBL" id="FQXI01000001">
    <property type="protein sequence ID" value="SHG97122.1"/>
    <property type="molecule type" value="Genomic_DNA"/>
</dbReference>
<keyword evidence="1" id="KW-0690">Ribosome biogenesis</keyword>
<reference evidence="7 8" key="1">
    <citation type="submission" date="2016-11" db="EMBL/GenBank/DDBJ databases">
        <authorList>
            <person name="Jaros S."/>
            <person name="Januszkiewicz K."/>
            <person name="Wedrychowicz H."/>
        </authorList>
    </citation>
    <scope>NUCLEOTIDE SEQUENCE [LARGE SCALE GENOMIC DNA]</scope>
    <source>
        <strain evidence="7 8">DSM 21120</strain>
    </source>
</reference>
<evidence type="ECO:0000313" key="7">
    <source>
        <dbReference type="EMBL" id="SHG97122.1"/>
    </source>
</evidence>
<evidence type="ECO:0000256" key="5">
    <source>
        <dbReference type="ARBA" id="ARBA00044503"/>
    </source>
</evidence>
<dbReference type="GO" id="GO:0042254">
    <property type="term" value="P:ribosome biogenesis"/>
    <property type="evidence" value="ECO:0007669"/>
    <property type="project" value="UniProtKB-KW"/>
</dbReference>
<dbReference type="Proteomes" id="UP000184032">
    <property type="component" value="Unassembled WGS sequence"/>
</dbReference>
<dbReference type="PANTHER" id="PTHR39178:SF1">
    <property type="entry name" value="RIBOSOMAL-PROCESSING CYSTEINE PROTEASE PRP"/>
    <property type="match status" value="1"/>
</dbReference>
<proteinExistence type="inferred from homology"/>
<comment type="similarity">
    <text evidence="5">Belongs to the Prp family.</text>
</comment>
<dbReference type="RefSeq" id="WP_073182897.1">
    <property type="nucleotide sequence ID" value="NZ_FQXI01000001.1"/>
</dbReference>
<accession>A0A1M5P5S4</accession>
<evidence type="ECO:0000256" key="3">
    <source>
        <dbReference type="ARBA" id="ARBA00022801"/>
    </source>
</evidence>
<keyword evidence="4" id="KW-0788">Thiol protease</keyword>
<protein>
    <recommendedName>
        <fullName evidence="6">Ribosomal processing cysteine protease Prp</fullName>
    </recommendedName>
</protein>
<keyword evidence="2" id="KW-0645">Protease</keyword>
<keyword evidence="8" id="KW-1185">Reference proteome</keyword>
<evidence type="ECO:0000256" key="1">
    <source>
        <dbReference type="ARBA" id="ARBA00022517"/>
    </source>
</evidence>
<keyword evidence="3" id="KW-0378">Hydrolase</keyword>
<evidence type="ECO:0000256" key="4">
    <source>
        <dbReference type="ARBA" id="ARBA00022807"/>
    </source>
</evidence>
<dbReference type="Gene3D" id="3.30.70.1490">
    <property type="entry name" value="Cysteine protease Prp"/>
    <property type="match status" value="1"/>
</dbReference>
<evidence type="ECO:0000313" key="8">
    <source>
        <dbReference type="Proteomes" id="UP000184032"/>
    </source>
</evidence>
<dbReference type="STRING" id="1120995.SAMN02745245_00191"/>
<dbReference type="GO" id="GO:0008234">
    <property type="term" value="F:cysteine-type peptidase activity"/>
    <property type="evidence" value="ECO:0007669"/>
    <property type="project" value="UniProtKB-KW"/>
</dbReference>
<name>A0A1M5P5S4_9FIRM</name>
<organism evidence="7 8">
    <name type="scientific">Anaerosphaera aminiphila DSM 21120</name>
    <dbReference type="NCBI Taxonomy" id="1120995"/>
    <lineage>
        <taxon>Bacteria</taxon>
        <taxon>Bacillati</taxon>
        <taxon>Bacillota</taxon>
        <taxon>Tissierellia</taxon>
        <taxon>Tissierellales</taxon>
        <taxon>Peptoniphilaceae</taxon>
        <taxon>Anaerosphaera</taxon>
    </lineage>
</organism>